<dbReference type="EMBL" id="HBUF01121381">
    <property type="protein sequence ID" value="CAG6642225.1"/>
    <property type="molecule type" value="Transcribed_RNA"/>
</dbReference>
<sequence length="115" mass="12617">MGLGHGPSFASLCGLSLSETFAYPFGLLTLRPRPRLVLPMTLPWSVLTPITLGSSLLALPKALCSYSMARPLGPGPLTLWSCCLVPEQQNYLSMFIEFISSFLLFHPIDCSNERN</sequence>
<organism evidence="1">
    <name type="scientific">Cacopsylla melanoneura</name>
    <dbReference type="NCBI Taxonomy" id="428564"/>
    <lineage>
        <taxon>Eukaryota</taxon>
        <taxon>Metazoa</taxon>
        <taxon>Ecdysozoa</taxon>
        <taxon>Arthropoda</taxon>
        <taxon>Hexapoda</taxon>
        <taxon>Insecta</taxon>
        <taxon>Pterygota</taxon>
        <taxon>Neoptera</taxon>
        <taxon>Paraneoptera</taxon>
        <taxon>Hemiptera</taxon>
        <taxon>Sternorrhyncha</taxon>
        <taxon>Psylloidea</taxon>
        <taxon>Psyllidae</taxon>
        <taxon>Psyllinae</taxon>
        <taxon>Cacopsylla</taxon>
    </lineage>
</organism>
<dbReference type="AlphaFoldDB" id="A0A8D8R3F4"/>
<reference evidence="1" key="1">
    <citation type="submission" date="2021-05" db="EMBL/GenBank/DDBJ databases">
        <authorList>
            <person name="Alioto T."/>
            <person name="Alioto T."/>
            <person name="Gomez Garrido J."/>
        </authorList>
    </citation>
    <scope>NUCLEOTIDE SEQUENCE</scope>
</reference>
<evidence type="ECO:0000313" key="1">
    <source>
        <dbReference type="EMBL" id="CAG6642225.1"/>
    </source>
</evidence>
<protein>
    <submittedName>
        <fullName evidence="1">Uncharacterized protein</fullName>
    </submittedName>
</protein>
<accession>A0A8D8R3F4</accession>
<name>A0A8D8R3F4_9HEMI</name>
<proteinExistence type="predicted"/>